<protein>
    <submittedName>
        <fullName evidence="1">Uncharacterized protein</fullName>
    </submittedName>
</protein>
<gene>
    <name evidence="1" type="ORF">FNV43_RR17185</name>
</gene>
<reference evidence="1" key="1">
    <citation type="submission" date="2020-03" db="EMBL/GenBank/DDBJ databases">
        <title>A high-quality chromosome-level genome assembly of a woody plant with both climbing and erect habits, Rhamnella rubrinervis.</title>
        <authorList>
            <person name="Lu Z."/>
            <person name="Yang Y."/>
            <person name="Zhu X."/>
            <person name="Sun Y."/>
        </authorList>
    </citation>
    <scope>NUCLEOTIDE SEQUENCE</scope>
    <source>
        <strain evidence="1">BYM</strain>
        <tissue evidence="1">Leaf</tissue>
    </source>
</reference>
<sequence>MRKGNFGIKRRQDRDKELRLHGDFEGTEKREHEVAVESVIGSKLKRQNRRQSEVHKAHNCLAFALTGKVEREGWQESESLKEKTMREIVLEAIVI</sequence>
<keyword evidence="2" id="KW-1185">Reference proteome</keyword>
<dbReference type="Proteomes" id="UP000796880">
    <property type="component" value="Unassembled WGS sequence"/>
</dbReference>
<organism evidence="1 2">
    <name type="scientific">Rhamnella rubrinervis</name>
    <dbReference type="NCBI Taxonomy" id="2594499"/>
    <lineage>
        <taxon>Eukaryota</taxon>
        <taxon>Viridiplantae</taxon>
        <taxon>Streptophyta</taxon>
        <taxon>Embryophyta</taxon>
        <taxon>Tracheophyta</taxon>
        <taxon>Spermatophyta</taxon>
        <taxon>Magnoliopsida</taxon>
        <taxon>eudicotyledons</taxon>
        <taxon>Gunneridae</taxon>
        <taxon>Pentapetalae</taxon>
        <taxon>rosids</taxon>
        <taxon>fabids</taxon>
        <taxon>Rosales</taxon>
        <taxon>Rhamnaceae</taxon>
        <taxon>rhamnoid group</taxon>
        <taxon>Rhamneae</taxon>
        <taxon>Rhamnella</taxon>
    </lineage>
</organism>
<evidence type="ECO:0000313" key="2">
    <source>
        <dbReference type="Proteomes" id="UP000796880"/>
    </source>
</evidence>
<proteinExistence type="predicted"/>
<dbReference type="AlphaFoldDB" id="A0A8K0GXT3"/>
<evidence type="ECO:0000313" key="1">
    <source>
        <dbReference type="EMBL" id="KAF3438910.1"/>
    </source>
</evidence>
<name>A0A8K0GXT3_9ROSA</name>
<dbReference type="EMBL" id="VOIH02000008">
    <property type="protein sequence ID" value="KAF3438910.1"/>
    <property type="molecule type" value="Genomic_DNA"/>
</dbReference>
<comment type="caution">
    <text evidence="1">The sequence shown here is derived from an EMBL/GenBank/DDBJ whole genome shotgun (WGS) entry which is preliminary data.</text>
</comment>
<accession>A0A8K0GXT3</accession>